<accession>A0A1I7KFU2</accession>
<gene>
    <name evidence="1" type="ORF">SAMN04487955_11929</name>
</gene>
<dbReference type="InterPro" id="IPR011045">
    <property type="entry name" value="N2O_reductase_N"/>
</dbReference>
<dbReference type="Proteomes" id="UP000198693">
    <property type="component" value="Unassembled WGS sequence"/>
</dbReference>
<dbReference type="PANTHER" id="PTHR47197:SF3">
    <property type="entry name" value="DIHYDRO-HEME D1 DEHYDROGENASE"/>
    <property type="match status" value="1"/>
</dbReference>
<evidence type="ECO:0000313" key="1">
    <source>
        <dbReference type="EMBL" id="SFU96255.1"/>
    </source>
</evidence>
<protein>
    <submittedName>
        <fullName evidence="1">40-residue YVTN family beta-propeller repeat-containing protein</fullName>
    </submittedName>
</protein>
<name>A0A1I7KFU2_9GAMM</name>
<dbReference type="InterPro" id="IPR015943">
    <property type="entry name" value="WD40/YVTN_repeat-like_dom_sf"/>
</dbReference>
<sequence length="368" mass="38191">MIIRFPSAAMARQASLLSTRSPNGKPLLLCWLIAAGLALSTTPTLAASLPAGEVVTANEHGASLTRINLTSGETTTRSIGITPHNVQVSATGRYLMAVGEAVSDDHGHGNGGGHAHGDAPGQLKLYQANGTLGAPVASIDVGRHPAHVVSDLEGRFAFATNAGGDSVSVVDLEARESVASIATGEYPHGLRLSPDGRELYVANVLDGSVSVIDVAARDEVARLRVGQAPVQVGFTPDGARAFVSLRDENRVAVIDTASREVIERIEVGRMPIQVHATVDGRFMLVANEGSEAEPDNRVSVIALDSLSVVATHEVGPGAHGISVDDTGRFAFITSLYDDSLSVIDLDAGTVISRHDTGPGPNGVTWVGQ</sequence>
<dbReference type="PANTHER" id="PTHR47197">
    <property type="entry name" value="PROTEIN NIRF"/>
    <property type="match status" value="1"/>
</dbReference>
<dbReference type="Gene3D" id="2.130.10.10">
    <property type="entry name" value="YVTN repeat-like/Quinoprotein amine dehydrogenase"/>
    <property type="match status" value="2"/>
</dbReference>
<reference evidence="2" key="1">
    <citation type="submission" date="2016-10" db="EMBL/GenBank/DDBJ databases">
        <authorList>
            <person name="Varghese N."/>
            <person name="Submissions S."/>
        </authorList>
    </citation>
    <scope>NUCLEOTIDE SEQUENCE [LARGE SCALE GENOMIC DNA]</scope>
    <source>
        <strain evidence="2">CGMCC 1.6981</strain>
    </source>
</reference>
<dbReference type="AlphaFoldDB" id="A0A1I7KFU2"/>
<dbReference type="Pfam" id="PF02239">
    <property type="entry name" value="Cytochrom_D1"/>
    <property type="match status" value="1"/>
</dbReference>
<dbReference type="SUPFAM" id="SSF50974">
    <property type="entry name" value="Nitrous oxide reductase, N-terminal domain"/>
    <property type="match status" value="1"/>
</dbReference>
<dbReference type="NCBIfam" id="TIGR02276">
    <property type="entry name" value="beta_rpt_yvtn"/>
    <property type="match status" value="2"/>
</dbReference>
<evidence type="ECO:0000313" key="2">
    <source>
        <dbReference type="Proteomes" id="UP000198693"/>
    </source>
</evidence>
<dbReference type="STRING" id="463301.SAMN04487955_11929"/>
<proteinExistence type="predicted"/>
<dbReference type="InterPro" id="IPR051200">
    <property type="entry name" value="Host-pathogen_enzymatic-act"/>
</dbReference>
<dbReference type="EMBL" id="FPBP01000019">
    <property type="protein sequence ID" value="SFU96255.1"/>
    <property type="molecule type" value="Genomic_DNA"/>
</dbReference>
<organism evidence="1 2">
    <name type="scientific">Halomonas korlensis</name>
    <dbReference type="NCBI Taxonomy" id="463301"/>
    <lineage>
        <taxon>Bacteria</taxon>
        <taxon>Pseudomonadati</taxon>
        <taxon>Pseudomonadota</taxon>
        <taxon>Gammaproteobacteria</taxon>
        <taxon>Oceanospirillales</taxon>
        <taxon>Halomonadaceae</taxon>
        <taxon>Halomonas</taxon>
    </lineage>
</organism>
<dbReference type="RefSeq" id="WP_175507905.1">
    <property type="nucleotide sequence ID" value="NZ_FPBP01000019.1"/>
</dbReference>
<keyword evidence="2" id="KW-1185">Reference proteome</keyword>
<dbReference type="InterPro" id="IPR011964">
    <property type="entry name" value="YVTN_b-propeller_repeat"/>
</dbReference>